<dbReference type="PANTHER" id="PTHR24123">
    <property type="entry name" value="ANKYRIN REPEAT-CONTAINING"/>
    <property type="match status" value="1"/>
</dbReference>
<dbReference type="Gene3D" id="1.25.40.20">
    <property type="entry name" value="Ankyrin repeat-containing domain"/>
    <property type="match status" value="2"/>
</dbReference>
<dbReference type="PROSITE" id="PS50297">
    <property type="entry name" value="ANK_REP_REGION"/>
    <property type="match status" value="1"/>
</dbReference>
<dbReference type="AlphaFoldDB" id="A0AAD7V7I4"/>
<protein>
    <recommendedName>
        <fullName evidence="7">Ankyrin</fullName>
    </recommendedName>
</protein>
<keyword evidence="1" id="KW-0677">Repeat</keyword>
<dbReference type="Pfam" id="PF00023">
    <property type="entry name" value="Ank"/>
    <property type="match status" value="1"/>
</dbReference>
<name>A0AAD7V7I4_9FUNG</name>
<reference evidence="5 6" key="1">
    <citation type="submission" date="2023-03" db="EMBL/GenBank/DDBJ databases">
        <title>Genome sequence of Lichtheimia ornata CBS 291.66.</title>
        <authorList>
            <person name="Mohabir J.T."/>
            <person name="Shea T.P."/>
            <person name="Kurbessoian T."/>
            <person name="Berby B."/>
            <person name="Fontaine J."/>
            <person name="Livny J."/>
            <person name="Gnirke A."/>
            <person name="Stajich J.E."/>
            <person name="Cuomo C.A."/>
        </authorList>
    </citation>
    <scope>NUCLEOTIDE SEQUENCE [LARGE SCALE GENOMIC DNA]</scope>
    <source>
        <strain evidence="5">CBS 291.66</strain>
    </source>
</reference>
<evidence type="ECO:0000256" key="3">
    <source>
        <dbReference type="PROSITE-ProRule" id="PRU00023"/>
    </source>
</evidence>
<dbReference type="InterPro" id="IPR002110">
    <property type="entry name" value="Ankyrin_rpt"/>
</dbReference>
<accession>A0AAD7V7I4</accession>
<dbReference type="InterPro" id="IPR036770">
    <property type="entry name" value="Ankyrin_rpt-contain_sf"/>
</dbReference>
<evidence type="ECO:0008006" key="7">
    <source>
        <dbReference type="Google" id="ProtNLM"/>
    </source>
</evidence>
<evidence type="ECO:0000256" key="1">
    <source>
        <dbReference type="ARBA" id="ARBA00022737"/>
    </source>
</evidence>
<comment type="caution">
    <text evidence="5">The sequence shown here is derived from an EMBL/GenBank/DDBJ whole genome shotgun (WGS) entry which is preliminary data.</text>
</comment>
<evidence type="ECO:0000256" key="2">
    <source>
        <dbReference type="ARBA" id="ARBA00023043"/>
    </source>
</evidence>
<dbReference type="PANTHER" id="PTHR24123:SF33">
    <property type="entry name" value="PROTEIN HOS4"/>
    <property type="match status" value="1"/>
</dbReference>
<dbReference type="RefSeq" id="XP_058344941.1">
    <property type="nucleotide sequence ID" value="XM_058484316.1"/>
</dbReference>
<evidence type="ECO:0000313" key="5">
    <source>
        <dbReference type="EMBL" id="KAJ8660028.1"/>
    </source>
</evidence>
<dbReference type="Proteomes" id="UP001234581">
    <property type="component" value="Unassembled WGS sequence"/>
</dbReference>
<organism evidence="5 6">
    <name type="scientific">Lichtheimia ornata</name>
    <dbReference type="NCBI Taxonomy" id="688661"/>
    <lineage>
        <taxon>Eukaryota</taxon>
        <taxon>Fungi</taxon>
        <taxon>Fungi incertae sedis</taxon>
        <taxon>Mucoromycota</taxon>
        <taxon>Mucoromycotina</taxon>
        <taxon>Mucoromycetes</taxon>
        <taxon>Mucorales</taxon>
        <taxon>Lichtheimiaceae</taxon>
        <taxon>Lichtheimia</taxon>
    </lineage>
</organism>
<feature type="repeat" description="ANK" evidence="3">
    <location>
        <begin position="137"/>
        <end position="169"/>
    </location>
</feature>
<keyword evidence="6" id="KW-1185">Reference proteome</keyword>
<dbReference type="SUPFAM" id="SSF48403">
    <property type="entry name" value="Ankyrin repeat"/>
    <property type="match status" value="2"/>
</dbReference>
<gene>
    <name evidence="5" type="ORF">O0I10_004255</name>
</gene>
<dbReference type="Pfam" id="PF12796">
    <property type="entry name" value="Ank_2"/>
    <property type="match status" value="1"/>
</dbReference>
<dbReference type="InterPro" id="IPR051165">
    <property type="entry name" value="Multifunctional_ANK_Repeat"/>
</dbReference>
<sequence length="458" mass="51748">MTSSSFARHRYLQPKEQGTIITTNKNKNQTSMSCALKNAIINGSRQDFNNICERASSHDLAQALLTWRVARVIQYPLNVRQEAVRKLGPLKKSGEFDAIQYTLLLQKGALAIAMLEFLQQHCAHEPLRAFVNRQWGSNNTALHLACFWNMPRLVRLLLDLGADCNARNANLVSPADCCRTAPHGNDCRAMLSSEKQHQQQQQQQHAIRPSMLLKKAMEQQHYNSNMTTTSSIMDSYMQTTTTPPPPSPAAIPPEYFAAGVPSTTSTSSSMLSADDSSTCWTPPPSPMRRRMCFSPPVNMLHETHSNNSTSKHVRFDPQTLIHDACMRGNLPELLNLLKDMDTKSLPTYGAQDRTLLQVAIIFGHHQLVPHLLEKSKDQVDHYDTQGWTALHYAAKYGRWVAMEQLAPIANIHARTLDGWTIYDCPKTHVDKQKCRAIVERALRRHHHGNNITKPYHSY</sequence>
<dbReference type="SMART" id="SM00248">
    <property type="entry name" value="ANK"/>
    <property type="match status" value="3"/>
</dbReference>
<dbReference type="PROSITE" id="PS50088">
    <property type="entry name" value="ANK_REPEAT"/>
    <property type="match status" value="1"/>
</dbReference>
<proteinExistence type="predicted"/>
<dbReference type="GeneID" id="83211668"/>
<feature type="compositionally biased region" description="Low complexity" evidence="4">
    <location>
        <begin position="262"/>
        <end position="278"/>
    </location>
</feature>
<evidence type="ECO:0000256" key="4">
    <source>
        <dbReference type="SAM" id="MobiDB-lite"/>
    </source>
</evidence>
<keyword evidence="2 3" id="KW-0040">ANK repeat</keyword>
<evidence type="ECO:0000313" key="6">
    <source>
        <dbReference type="Proteomes" id="UP001234581"/>
    </source>
</evidence>
<dbReference type="EMBL" id="JARTCD010000015">
    <property type="protein sequence ID" value="KAJ8660028.1"/>
    <property type="molecule type" value="Genomic_DNA"/>
</dbReference>
<feature type="region of interest" description="Disordered" evidence="4">
    <location>
        <begin position="261"/>
        <end position="283"/>
    </location>
</feature>